<evidence type="ECO:0000259" key="6">
    <source>
        <dbReference type="Pfam" id="PF07980"/>
    </source>
</evidence>
<keyword evidence="3" id="KW-0732">Signal</keyword>
<dbReference type="Proteomes" id="UP000285503">
    <property type="component" value="Unassembled WGS sequence"/>
</dbReference>
<proteinExistence type="inferred from homology"/>
<reference evidence="8 9" key="1">
    <citation type="submission" date="2018-08" db="EMBL/GenBank/DDBJ databases">
        <title>A genome reference for cultivated species of the human gut microbiota.</title>
        <authorList>
            <person name="Zou Y."/>
            <person name="Xue W."/>
            <person name="Luo G."/>
        </authorList>
    </citation>
    <scope>NUCLEOTIDE SEQUENCE [LARGE SCALE GENOMIC DNA]</scope>
    <source>
        <strain evidence="8 9">AF46-11NS</strain>
    </source>
</reference>
<dbReference type="SUPFAM" id="SSF48452">
    <property type="entry name" value="TPR-like"/>
    <property type="match status" value="1"/>
</dbReference>
<protein>
    <submittedName>
        <fullName evidence="8">RagB/SusD family nutrient uptake outer membrane protein</fullName>
    </submittedName>
</protein>
<gene>
    <name evidence="8" type="ORF">DW075_07780</name>
</gene>
<dbReference type="InterPro" id="IPR012944">
    <property type="entry name" value="SusD_RagB_dom"/>
</dbReference>
<feature type="domain" description="SusD-like N-terminal" evidence="7">
    <location>
        <begin position="68"/>
        <end position="205"/>
    </location>
</feature>
<evidence type="ECO:0000256" key="3">
    <source>
        <dbReference type="ARBA" id="ARBA00022729"/>
    </source>
</evidence>
<evidence type="ECO:0000256" key="1">
    <source>
        <dbReference type="ARBA" id="ARBA00004442"/>
    </source>
</evidence>
<sequence length="566" mass="63463">MTSCESMIEEKPFDFIVPEDVEDSDNGADMWVTGVYNTLHEAMFRYGSFPRPLDYDCDYISGAVWQFSQFGSGNFQGGDGQADVLWTGMYSLINRANIAVSEINKMQNVSEVFKKNALGECYFLKAWAYFYLVRAYGAIPIYSVSVNESGQYTNNPRIPIAQVYTETIIPLLKDAKDMIYKNSDNGFKPGRVCAATAAGLLAKVYATIGSASMATGEQITVKTGAPFVMQNVNGTMTKVYTEPVPTTFSKDQVAGYESFSSQEYYRLAYEIAGDIIGGEYGIHKLEDYDLVWSPSGKTCSEHLFSLQTKSGDELYGTLFSSHYCGRLNAAGNIDNSLTVGCRKHWYLLFEEKDYRVDKGVLHCWIRQNSDTSWGGGSYYPNFGKWQRMVEAKEPPFDNPKVTSGWRCDEGGSEQFFAFTTKYSQQIADQTQPRTDANYPFLRYADIVLIFAEAANELNGPTKESVDALNDVRTRSNATGKELANFTDKTSLRSAILEERAMELALEGDRRWDLIRWGIYLQAMNALGGMDEANNVKQRSSKHLLFPIPTLEILTNQGINENNPGWD</sequence>
<dbReference type="EMBL" id="QRNE01000033">
    <property type="protein sequence ID" value="RHK28090.1"/>
    <property type="molecule type" value="Genomic_DNA"/>
</dbReference>
<dbReference type="GO" id="GO:0009279">
    <property type="term" value="C:cell outer membrane"/>
    <property type="evidence" value="ECO:0007669"/>
    <property type="project" value="UniProtKB-SubCell"/>
</dbReference>
<evidence type="ECO:0000259" key="7">
    <source>
        <dbReference type="Pfam" id="PF14322"/>
    </source>
</evidence>
<name>A0A415FYF6_9BACE</name>
<dbReference type="InterPro" id="IPR011990">
    <property type="entry name" value="TPR-like_helical_dom_sf"/>
</dbReference>
<dbReference type="Pfam" id="PF07980">
    <property type="entry name" value="SusD_RagB"/>
    <property type="match status" value="1"/>
</dbReference>
<evidence type="ECO:0000256" key="4">
    <source>
        <dbReference type="ARBA" id="ARBA00023136"/>
    </source>
</evidence>
<organism evidence="8 9">
    <name type="scientific">Bacteroides xylanisolvens</name>
    <dbReference type="NCBI Taxonomy" id="371601"/>
    <lineage>
        <taxon>Bacteria</taxon>
        <taxon>Pseudomonadati</taxon>
        <taxon>Bacteroidota</taxon>
        <taxon>Bacteroidia</taxon>
        <taxon>Bacteroidales</taxon>
        <taxon>Bacteroidaceae</taxon>
        <taxon>Bacteroides</taxon>
    </lineage>
</organism>
<dbReference type="Gene3D" id="1.25.40.390">
    <property type="match status" value="1"/>
</dbReference>
<dbReference type="AlphaFoldDB" id="A0A415FYF6"/>
<keyword evidence="5" id="KW-0998">Cell outer membrane</keyword>
<evidence type="ECO:0000313" key="8">
    <source>
        <dbReference type="EMBL" id="RHK28090.1"/>
    </source>
</evidence>
<accession>A0A415FYF6</accession>
<comment type="similarity">
    <text evidence="2">Belongs to the SusD family.</text>
</comment>
<comment type="caution">
    <text evidence="8">The sequence shown here is derived from an EMBL/GenBank/DDBJ whole genome shotgun (WGS) entry which is preliminary data.</text>
</comment>
<feature type="domain" description="RagB/SusD" evidence="6">
    <location>
        <begin position="410"/>
        <end position="565"/>
    </location>
</feature>
<dbReference type="Pfam" id="PF14322">
    <property type="entry name" value="SusD-like_3"/>
    <property type="match status" value="1"/>
</dbReference>
<evidence type="ECO:0000313" key="9">
    <source>
        <dbReference type="Proteomes" id="UP000285503"/>
    </source>
</evidence>
<evidence type="ECO:0000256" key="5">
    <source>
        <dbReference type="ARBA" id="ARBA00023237"/>
    </source>
</evidence>
<dbReference type="InterPro" id="IPR033985">
    <property type="entry name" value="SusD-like_N"/>
</dbReference>
<keyword evidence="4" id="KW-0472">Membrane</keyword>
<evidence type="ECO:0000256" key="2">
    <source>
        <dbReference type="ARBA" id="ARBA00006275"/>
    </source>
</evidence>
<comment type="subcellular location">
    <subcellularLocation>
        <location evidence="1">Cell outer membrane</location>
    </subcellularLocation>
</comment>